<proteinExistence type="predicted"/>
<feature type="coiled-coil region" evidence="1">
    <location>
        <begin position="87"/>
        <end position="149"/>
    </location>
</feature>
<evidence type="ECO:0000256" key="1">
    <source>
        <dbReference type="SAM" id="Coils"/>
    </source>
</evidence>
<feature type="transmembrane region" description="Helical" evidence="2">
    <location>
        <begin position="490"/>
        <end position="514"/>
    </location>
</feature>
<evidence type="ECO:0000313" key="3">
    <source>
        <dbReference type="EMBL" id="MEZ6854187.1"/>
    </source>
</evidence>
<keyword evidence="2" id="KW-0472">Membrane</keyword>
<keyword evidence="1" id="KW-0175">Coiled coil</keyword>
<evidence type="ECO:0008006" key="5">
    <source>
        <dbReference type="Google" id="ProtNLM"/>
    </source>
</evidence>
<dbReference type="Proteomes" id="UP001568358">
    <property type="component" value="Unassembled WGS sequence"/>
</dbReference>
<sequence length="666" mass="70484">MAVKKFSAVVEFGGVVAGSMRSAAKTAKGDLSSVAASYQSIAEKQKMLKQYAGFDMKSLAASKRTMVETRKEVDRLGAEMRATGKPSAKLTRQFDAAQKKSDRAKKAYRSQSDTLASLNYKLKKAGINTKDLEGEFDRLATKADKARRKLDTFSNVKVSAGKFKNVVKEAGKVTGVVVGMATVVGGGIFALTDNVATLGDQTAKTADKLGFGLEALQEYRYAAERSGLSVGEFDNAAQRMVRTLGDAAKGKGAGASALKELGLDARELAGMKPEESLMHISDAMSGVDNATERVRLTFAIFGRTGVGMTNMLKNGSKELQGLRDRAHEVGYVLGEKALRDAENFKDKLLDTQTSITGFKNVIGAELMPVVTEFMDEITVSVLENGGVVKKWAKEFAAGVKENLPKVLAFGRGVVNSVTAVAGVVDRLATVVGGYENLMYGVVALIGIKAVSAMGLFTASIVRNIASVAMMNPALAAGVVQMKALWVAQRAAGAGAFASALVVGKAALLGATQAAWGFTTALLANPITWIVAGIAAAVAVVYRLVTAWDDLKKSFAKDGFFGAVKTFFGVGDNEEEKSGGVVKKMKGVTQATQSPPNTSYQAAREIPALPHAGGRNIKMSQRVGDIHIQTQPGQDPEAIAEAVHQRLQEKQQDALDRALYDPMTAGA</sequence>
<organism evidence="3 4">
    <name type="scientific">Halodesulfovibrio aestuarii</name>
    <dbReference type="NCBI Taxonomy" id="126333"/>
    <lineage>
        <taxon>Bacteria</taxon>
        <taxon>Pseudomonadati</taxon>
        <taxon>Thermodesulfobacteriota</taxon>
        <taxon>Desulfovibrionia</taxon>
        <taxon>Desulfovibrionales</taxon>
        <taxon>Desulfovibrionaceae</taxon>
        <taxon>Halodesulfovibrio</taxon>
    </lineage>
</organism>
<evidence type="ECO:0000256" key="2">
    <source>
        <dbReference type="SAM" id="Phobius"/>
    </source>
</evidence>
<keyword evidence="4" id="KW-1185">Reference proteome</keyword>
<reference evidence="3 4" key="1">
    <citation type="submission" date="2024-07" db="EMBL/GenBank/DDBJ databases">
        <title>Active virus-host system and metabolic interactions in a Lokiarchaeon culture.</title>
        <authorList>
            <person name="Ponce Toledo R.I."/>
            <person name="Rodrigues Oliveira T."/>
            <person name="Schleper C."/>
        </authorList>
    </citation>
    <scope>NUCLEOTIDE SEQUENCE [LARGE SCALE GENOMIC DNA]</scope>
    <source>
        <strain evidence="3 4">B35</strain>
    </source>
</reference>
<dbReference type="RefSeq" id="WP_371150729.1">
    <property type="nucleotide sequence ID" value="NZ_JBFSOO010000008.1"/>
</dbReference>
<comment type="caution">
    <text evidence="3">The sequence shown here is derived from an EMBL/GenBank/DDBJ whole genome shotgun (WGS) entry which is preliminary data.</text>
</comment>
<feature type="transmembrane region" description="Helical" evidence="2">
    <location>
        <begin position="437"/>
        <end position="461"/>
    </location>
</feature>
<keyword evidence="2" id="KW-0812">Transmembrane</keyword>
<gene>
    <name evidence="3" type="ORF">AB2Z07_11720</name>
</gene>
<feature type="transmembrane region" description="Helical" evidence="2">
    <location>
        <begin position="526"/>
        <end position="544"/>
    </location>
</feature>
<evidence type="ECO:0000313" key="4">
    <source>
        <dbReference type="Proteomes" id="UP001568358"/>
    </source>
</evidence>
<protein>
    <recommendedName>
        <fullName evidence="5">Phage tail tape measure protein</fullName>
    </recommendedName>
</protein>
<accession>A0ABV4JVW9</accession>
<dbReference type="EMBL" id="JBFSOO010000008">
    <property type="protein sequence ID" value="MEZ6854187.1"/>
    <property type="molecule type" value="Genomic_DNA"/>
</dbReference>
<name>A0ABV4JVW9_9BACT</name>
<keyword evidence="2" id="KW-1133">Transmembrane helix</keyword>